<keyword evidence="1" id="KW-1133">Transmembrane helix</keyword>
<sequence>MDVISYIGVTYLYHFRHNIIIVVIDMKMRHAVILMFIALVSISAVSAMDNQTLFSAESDDALSASSDEDTLEKTYFYDEDGEEYVDDTVVTHNVVKYYGDEDTKFKVKVYDDDYLPMEGVYVSFRLDWGSYKEKATNSNGEVYFPLNYKVGKYDAETYIESGDGRGYWSADNTVTIKSTIPAKELVKFSTSKKKFKIRFLDTKGKALNGHAVKIWKNGHWYKLKTDSNGYVKIKSNFKVGKNRIIAYNPVSKEKRKIPVVVLKKGTHRVNVAIVVSKTAIKSKKLKNGDYIDTVYETEYRQYNPGVYAQANGGGLTNAKHTKLVKAKFYFKNKNTGKVITKTSRKVKYGCISIKPVTGYVPYKVTVWYKDKK</sequence>
<evidence type="ECO:0000313" key="2">
    <source>
        <dbReference type="EMBL" id="PWB85282.1"/>
    </source>
</evidence>
<dbReference type="Proteomes" id="UP000251717">
    <property type="component" value="Unassembled WGS sequence"/>
</dbReference>
<comment type="caution">
    <text evidence="2">The sequence shown here is derived from an EMBL/GenBank/DDBJ whole genome shotgun (WGS) entry which is preliminary data.</text>
</comment>
<dbReference type="AlphaFoldDB" id="A0A315XL05"/>
<keyword evidence="3" id="KW-1185">Reference proteome</keyword>
<reference evidence="2 3" key="1">
    <citation type="submission" date="2017-03" db="EMBL/GenBank/DDBJ databases">
        <title>Genome sequence of Methanobrevibacter thaueri.</title>
        <authorList>
            <person name="Poehlein A."/>
            <person name="Seedorf H."/>
            <person name="Daniel R."/>
        </authorList>
    </citation>
    <scope>NUCLEOTIDE SEQUENCE [LARGE SCALE GENOMIC DNA]</scope>
    <source>
        <strain evidence="2 3">DSM 11995</strain>
    </source>
</reference>
<evidence type="ECO:0008006" key="4">
    <source>
        <dbReference type="Google" id="ProtNLM"/>
    </source>
</evidence>
<dbReference type="EMBL" id="MZGS01000028">
    <property type="protein sequence ID" value="PWB85282.1"/>
    <property type="molecule type" value="Genomic_DNA"/>
</dbReference>
<keyword evidence="1" id="KW-0812">Transmembrane</keyword>
<evidence type="ECO:0000256" key="1">
    <source>
        <dbReference type="SAM" id="Phobius"/>
    </source>
</evidence>
<gene>
    <name evidence="2" type="ORF">MBBTH_18810</name>
</gene>
<organism evidence="2 3">
    <name type="scientific">Methanobrevibacter thaueri</name>
    <dbReference type="NCBI Taxonomy" id="190975"/>
    <lineage>
        <taxon>Archaea</taxon>
        <taxon>Methanobacteriati</taxon>
        <taxon>Methanobacteriota</taxon>
        <taxon>Methanomada group</taxon>
        <taxon>Methanobacteria</taxon>
        <taxon>Methanobacteriales</taxon>
        <taxon>Methanobacteriaceae</taxon>
        <taxon>Methanobrevibacter</taxon>
    </lineage>
</organism>
<keyword evidence="1" id="KW-0472">Membrane</keyword>
<proteinExistence type="predicted"/>
<name>A0A315XL05_9EURY</name>
<evidence type="ECO:0000313" key="3">
    <source>
        <dbReference type="Proteomes" id="UP000251717"/>
    </source>
</evidence>
<accession>A0A315XL05</accession>
<feature type="transmembrane region" description="Helical" evidence="1">
    <location>
        <begin position="31"/>
        <end position="48"/>
    </location>
</feature>
<protein>
    <recommendedName>
        <fullName evidence="4">Bacterial Ig-like domain (Group 1)</fullName>
    </recommendedName>
</protein>